<proteinExistence type="predicted"/>
<evidence type="ECO:0000313" key="2">
    <source>
        <dbReference type="Proteomes" id="UP000201675"/>
    </source>
</evidence>
<dbReference type="EMBL" id="KT361654">
    <property type="protein sequence ID" value="ALA12692.1"/>
    <property type="molecule type" value="Genomic_DNA"/>
</dbReference>
<gene>
    <name evidence="1" type="ORF">VEGAS_47</name>
</gene>
<keyword evidence="2" id="KW-1185">Reference proteome</keyword>
<dbReference type="GeneID" id="26623369"/>
<dbReference type="RefSeq" id="YP_009196146.1">
    <property type="nucleotide sequence ID" value="NC_028767.1"/>
</dbReference>
<dbReference type="Proteomes" id="UP000201675">
    <property type="component" value="Segment"/>
</dbReference>
<dbReference type="OrthoDB" id="27763at10239"/>
<accession>A0A0K2CZ51</accession>
<evidence type="ECO:0000313" key="1">
    <source>
        <dbReference type="EMBL" id="ALA12692.1"/>
    </source>
</evidence>
<organism evidence="1 2">
    <name type="scientific">Paenibacillus phage Vegas</name>
    <dbReference type="NCBI Taxonomy" id="1636261"/>
    <lineage>
        <taxon>Viruses</taxon>
        <taxon>Duplodnaviria</taxon>
        <taxon>Heunggongvirae</taxon>
        <taxon>Uroviricota</taxon>
        <taxon>Caudoviricetes</taxon>
        <taxon>Gochnauervirinae</taxon>
        <taxon>Vegasvirus</taxon>
        <taxon>Vegasvirus vegas</taxon>
    </lineage>
</organism>
<reference evidence="1 2" key="1">
    <citation type="journal article" date="2015" name="Genome Announc.">
        <title>Complete Genome Sequences of Nine Phages Capable of Infecting Paenibacillus larvae, the Causative Agent of American Foulbrood Disease in Honeybees.</title>
        <authorList>
            <person name="Tsourkas P.K."/>
            <person name="Yost D.G."/>
            <person name="Krohn A."/>
            <person name="LeBlanc L."/>
            <person name="Zhang A."/>
            <person name="Stamereilers C."/>
            <person name="Amy P.S."/>
        </authorList>
    </citation>
    <scope>NUCLEOTIDE SEQUENCE [LARGE SCALE GENOMIC DNA]</scope>
</reference>
<dbReference type="KEGG" id="vg:26623369"/>
<name>A0A0K2CZ51_9CAUD</name>
<sequence>MGCDIHLFVEKNVNGVWNAIKGVNEPRIQDFHSMLQRCKKRGEGTSLWGEWIKKEQEGTYDFVDIHRNYRLYAALANVRNYYYNRVKPISEPRGLPSDVSTVVKEKADEWDEAHDHSYLTVKELSEFDWDQKICFEGFVDDEQYSEFLKNGAPTWWYRDESEWGGVTLCRLIQWTETLKDCVDTFYTWSIPKLIELADGDLESVRIVFWFDN</sequence>
<protein>
    <submittedName>
        <fullName evidence="1">Uncharacterized protein</fullName>
    </submittedName>
</protein>